<reference evidence="1" key="1">
    <citation type="submission" date="2014-09" db="EMBL/GenBank/DDBJ databases">
        <authorList>
            <person name="Magalhaes I.L.F."/>
            <person name="Oliveira U."/>
            <person name="Santos F.R."/>
            <person name="Vidigal T.H.D.A."/>
            <person name="Brescovit A.D."/>
            <person name="Santos A.J."/>
        </authorList>
    </citation>
    <scope>NUCLEOTIDE SEQUENCE</scope>
    <source>
        <tissue evidence="1">Shoot tissue taken approximately 20 cm above the soil surface</tissue>
    </source>
</reference>
<proteinExistence type="predicted"/>
<dbReference type="SUPFAM" id="SSF56672">
    <property type="entry name" value="DNA/RNA polymerases"/>
    <property type="match status" value="1"/>
</dbReference>
<name>A0A0A9AUU2_ARUDO</name>
<dbReference type="PANTHER" id="PTHR37984">
    <property type="entry name" value="PROTEIN CBG26694"/>
    <property type="match status" value="1"/>
</dbReference>
<reference evidence="1" key="2">
    <citation type="journal article" date="2015" name="Data Brief">
        <title>Shoot transcriptome of the giant reed, Arundo donax.</title>
        <authorList>
            <person name="Barrero R.A."/>
            <person name="Guerrero F.D."/>
            <person name="Moolhuijzen P."/>
            <person name="Goolsby J.A."/>
            <person name="Tidwell J."/>
            <person name="Bellgard S.E."/>
            <person name="Bellgard M.I."/>
        </authorList>
    </citation>
    <scope>NUCLEOTIDE SEQUENCE</scope>
    <source>
        <tissue evidence="1">Shoot tissue taken approximately 20 cm above the soil surface</tissue>
    </source>
</reference>
<dbReference type="Gene3D" id="3.30.70.270">
    <property type="match status" value="1"/>
</dbReference>
<accession>A0A0A9AUU2</accession>
<dbReference type="EMBL" id="GBRH01244292">
    <property type="protein sequence ID" value="JAD53603.1"/>
    <property type="molecule type" value="Transcribed_RNA"/>
</dbReference>
<evidence type="ECO:0000313" key="1">
    <source>
        <dbReference type="EMBL" id="JAD53603.1"/>
    </source>
</evidence>
<dbReference type="InterPro" id="IPR050951">
    <property type="entry name" value="Retrovirus_Pol_polyprotein"/>
</dbReference>
<protein>
    <submittedName>
        <fullName evidence="1">Uncharacterized protein</fullName>
    </submittedName>
</protein>
<dbReference type="InterPro" id="IPR043128">
    <property type="entry name" value="Rev_trsase/Diguanyl_cyclase"/>
</dbReference>
<dbReference type="InterPro" id="IPR043502">
    <property type="entry name" value="DNA/RNA_pol_sf"/>
</dbReference>
<dbReference type="AlphaFoldDB" id="A0A0A9AUU2"/>
<dbReference type="PANTHER" id="PTHR37984:SF5">
    <property type="entry name" value="PROTEIN NYNRIN-LIKE"/>
    <property type="match status" value="1"/>
</dbReference>
<organism evidence="1">
    <name type="scientific">Arundo donax</name>
    <name type="common">Giant reed</name>
    <name type="synonym">Donax arundinaceus</name>
    <dbReference type="NCBI Taxonomy" id="35708"/>
    <lineage>
        <taxon>Eukaryota</taxon>
        <taxon>Viridiplantae</taxon>
        <taxon>Streptophyta</taxon>
        <taxon>Embryophyta</taxon>
        <taxon>Tracheophyta</taxon>
        <taxon>Spermatophyta</taxon>
        <taxon>Magnoliopsida</taxon>
        <taxon>Liliopsida</taxon>
        <taxon>Poales</taxon>
        <taxon>Poaceae</taxon>
        <taxon>PACMAD clade</taxon>
        <taxon>Arundinoideae</taxon>
        <taxon>Arundineae</taxon>
        <taxon>Arundo</taxon>
    </lineage>
</organism>
<sequence>MREHRLALKKSKCLFGEPSVTYLGHIISSQGVAMDPSKIEAVQAWPSPTSV</sequence>